<gene>
    <name evidence="1" type="ORF">MTIM_12750</name>
</gene>
<comment type="caution">
    <text evidence="1">The sequence shown here is derived from an EMBL/GenBank/DDBJ whole genome shotgun (WGS) entry which is preliminary data.</text>
</comment>
<sequence length="54" mass="6063">MSAVMVKAVLDRIPDYRVDVENVHQYLGNPSMTGLGKLPVTFTLAESRDTSRPW</sequence>
<keyword evidence="2" id="KW-1185">Reference proteome</keyword>
<proteinExistence type="predicted"/>
<evidence type="ECO:0008006" key="3">
    <source>
        <dbReference type="Google" id="ProtNLM"/>
    </source>
</evidence>
<name>A0A7I9Z3F3_9MYCO</name>
<organism evidence="1 2">
    <name type="scientific">Mycobacterium timonense</name>
    <dbReference type="NCBI Taxonomy" id="701043"/>
    <lineage>
        <taxon>Bacteria</taxon>
        <taxon>Bacillati</taxon>
        <taxon>Actinomycetota</taxon>
        <taxon>Actinomycetes</taxon>
        <taxon>Mycobacteriales</taxon>
        <taxon>Mycobacteriaceae</taxon>
        <taxon>Mycobacterium</taxon>
        <taxon>Mycobacterium avium complex (MAC)</taxon>
    </lineage>
</organism>
<reference evidence="1 2" key="1">
    <citation type="journal article" date="2019" name="Emerg. Microbes Infect.">
        <title>Comprehensive subspecies identification of 175 nontuberculous mycobacteria species based on 7547 genomic profiles.</title>
        <authorList>
            <person name="Matsumoto Y."/>
            <person name="Kinjo T."/>
            <person name="Motooka D."/>
            <person name="Nabeya D."/>
            <person name="Jung N."/>
            <person name="Uechi K."/>
            <person name="Horii T."/>
            <person name="Iida T."/>
            <person name="Fujita J."/>
            <person name="Nakamura S."/>
        </authorList>
    </citation>
    <scope>NUCLEOTIDE SEQUENCE [LARGE SCALE GENOMIC DNA]</scope>
    <source>
        <strain evidence="1 2">JCM 30726</strain>
    </source>
</reference>
<dbReference type="EMBL" id="BLLA01000001">
    <property type="protein sequence ID" value="GFG95396.1"/>
    <property type="molecule type" value="Genomic_DNA"/>
</dbReference>
<dbReference type="Proteomes" id="UP000465301">
    <property type="component" value="Unassembled WGS sequence"/>
</dbReference>
<protein>
    <recommendedName>
        <fullName evidence="3">Cytochrome P450</fullName>
    </recommendedName>
</protein>
<accession>A0A7I9Z3F3</accession>
<evidence type="ECO:0000313" key="2">
    <source>
        <dbReference type="Proteomes" id="UP000465301"/>
    </source>
</evidence>
<evidence type="ECO:0000313" key="1">
    <source>
        <dbReference type="EMBL" id="GFG95396.1"/>
    </source>
</evidence>
<dbReference type="AlphaFoldDB" id="A0A7I9Z3F3"/>